<evidence type="ECO:0000256" key="5">
    <source>
        <dbReference type="ARBA" id="ARBA00022475"/>
    </source>
</evidence>
<evidence type="ECO:0000313" key="10">
    <source>
        <dbReference type="Proteomes" id="UP000215914"/>
    </source>
</evidence>
<evidence type="ECO:0000256" key="6">
    <source>
        <dbReference type="ARBA" id="ARBA00023136"/>
    </source>
</evidence>
<keyword evidence="4" id="KW-0813">Transport</keyword>
<dbReference type="PANTHER" id="PTHR33541:SF11">
    <property type="entry name" value="PROTEIN BIG GRAIN 1-LIKE E"/>
    <property type="match status" value="1"/>
</dbReference>
<feature type="compositionally biased region" description="Polar residues" evidence="8">
    <location>
        <begin position="179"/>
        <end position="188"/>
    </location>
</feature>
<dbReference type="AlphaFoldDB" id="A0A9K3IC43"/>
<comment type="subcellular location">
    <subcellularLocation>
        <location evidence="2">Cell membrane</location>
    </subcellularLocation>
</comment>
<keyword evidence="7" id="KW-0927">Auxin signaling pathway</keyword>
<reference evidence="9" key="2">
    <citation type="submission" date="2020-06" db="EMBL/GenBank/DDBJ databases">
        <title>Helianthus annuus Genome sequencing and assembly Release 2.</title>
        <authorList>
            <person name="Gouzy J."/>
            <person name="Langlade N."/>
            <person name="Munos S."/>
        </authorList>
    </citation>
    <scope>NUCLEOTIDE SEQUENCE</scope>
    <source>
        <tissue evidence="9">Leaves</tissue>
    </source>
</reference>
<dbReference type="GO" id="GO:0009734">
    <property type="term" value="P:auxin-activated signaling pathway"/>
    <property type="evidence" value="ECO:0007669"/>
    <property type="project" value="UniProtKB-KW"/>
</dbReference>
<evidence type="ECO:0000256" key="8">
    <source>
        <dbReference type="SAM" id="MobiDB-lite"/>
    </source>
</evidence>
<feature type="region of interest" description="Disordered" evidence="8">
    <location>
        <begin position="112"/>
        <end position="162"/>
    </location>
</feature>
<evidence type="ECO:0000256" key="3">
    <source>
        <dbReference type="ARBA" id="ARBA00010067"/>
    </source>
</evidence>
<name>A0A9K3IC43_HELAN</name>
<sequence>MSVSTIPVSSQAKKPFHHRNGSDELGVFEAARYFSGATENNSFSGTHESRSFNYNTRPFGRMSLDMPNLHRGNGIPLQAMLMDNRMVINKEKKSKQPSSPGGKLAHFLNSLFKQTSSKKSKSKTKSTKDEDESPSSWRRKRRSSISHFRSTNTTTTTTTITATATATTTATIMSDAKSPFSTSTSSGFRTPPPYHVAHTPTKTTSYKDPKSYTYLKPLPTQITKVPINGNLNKIEHFTTKSDLSDKNMNFHNGLLEKVKIYDEKYKFVSREDIKEFKKFVVDDGADSDSSSDLFELTNCDLGYYSSGLPVYETTRMDSIKK</sequence>
<feature type="compositionally biased region" description="Basic residues" evidence="8">
    <location>
        <begin position="116"/>
        <end position="125"/>
    </location>
</feature>
<comment type="function">
    <text evidence="1">Involved in auxin transport. Regulator of the auxin signaling pathway.</text>
</comment>
<dbReference type="Proteomes" id="UP000215914">
    <property type="component" value="Unassembled WGS sequence"/>
</dbReference>
<evidence type="ECO:0000256" key="7">
    <source>
        <dbReference type="ARBA" id="ARBA00023294"/>
    </source>
</evidence>
<evidence type="ECO:0008006" key="11">
    <source>
        <dbReference type="Google" id="ProtNLM"/>
    </source>
</evidence>
<evidence type="ECO:0000256" key="2">
    <source>
        <dbReference type="ARBA" id="ARBA00004236"/>
    </source>
</evidence>
<dbReference type="PANTHER" id="PTHR33541">
    <property type="entry name" value="PROTEIN BIG GRAIN 1-LIKE A-RELATED"/>
    <property type="match status" value="1"/>
</dbReference>
<feature type="compositionally biased region" description="Low complexity" evidence="8">
    <location>
        <begin position="153"/>
        <end position="162"/>
    </location>
</feature>
<gene>
    <name evidence="9" type="ORF">HanXRQr2_Chr08g0322491</name>
</gene>
<proteinExistence type="inferred from homology"/>
<dbReference type="InterPro" id="IPR039621">
    <property type="entry name" value="BG1-like"/>
</dbReference>
<feature type="region of interest" description="Disordered" evidence="8">
    <location>
        <begin position="176"/>
        <end position="203"/>
    </location>
</feature>
<comment type="similarity">
    <text evidence="3">Belongs to the BIG GRAIN 1 (BG1) plant protein family.</text>
</comment>
<feature type="region of interest" description="Disordered" evidence="8">
    <location>
        <begin position="1"/>
        <end position="21"/>
    </location>
</feature>
<organism evidence="9 10">
    <name type="scientific">Helianthus annuus</name>
    <name type="common">Common sunflower</name>
    <dbReference type="NCBI Taxonomy" id="4232"/>
    <lineage>
        <taxon>Eukaryota</taxon>
        <taxon>Viridiplantae</taxon>
        <taxon>Streptophyta</taxon>
        <taxon>Embryophyta</taxon>
        <taxon>Tracheophyta</taxon>
        <taxon>Spermatophyta</taxon>
        <taxon>Magnoliopsida</taxon>
        <taxon>eudicotyledons</taxon>
        <taxon>Gunneridae</taxon>
        <taxon>Pentapetalae</taxon>
        <taxon>asterids</taxon>
        <taxon>campanulids</taxon>
        <taxon>Asterales</taxon>
        <taxon>Asteraceae</taxon>
        <taxon>Asteroideae</taxon>
        <taxon>Heliantheae alliance</taxon>
        <taxon>Heliantheae</taxon>
        <taxon>Helianthus</taxon>
    </lineage>
</organism>
<evidence type="ECO:0000313" key="9">
    <source>
        <dbReference type="EMBL" id="KAF5793935.1"/>
    </source>
</evidence>
<feature type="compositionally biased region" description="Polar residues" evidence="8">
    <location>
        <begin position="1"/>
        <end position="12"/>
    </location>
</feature>
<dbReference type="Gramene" id="mRNA:HanXRQr2_Chr08g0322491">
    <property type="protein sequence ID" value="CDS:HanXRQr2_Chr08g0322491.1"/>
    <property type="gene ID" value="HanXRQr2_Chr08g0322491"/>
</dbReference>
<dbReference type="OrthoDB" id="1871242at2759"/>
<accession>A0A9K3IC43</accession>
<evidence type="ECO:0000256" key="4">
    <source>
        <dbReference type="ARBA" id="ARBA00022448"/>
    </source>
</evidence>
<keyword evidence="5" id="KW-1003">Cell membrane</keyword>
<dbReference type="GO" id="GO:0005886">
    <property type="term" value="C:plasma membrane"/>
    <property type="evidence" value="ECO:0007669"/>
    <property type="project" value="UniProtKB-SubCell"/>
</dbReference>
<protein>
    <recommendedName>
        <fullName evidence="11">Protein BIG GRAIN 1-like E</fullName>
    </recommendedName>
</protein>
<reference evidence="9" key="1">
    <citation type="journal article" date="2017" name="Nature">
        <title>The sunflower genome provides insights into oil metabolism, flowering and Asterid evolution.</title>
        <authorList>
            <person name="Badouin H."/>
            <person name="Gouzy J."/>
            <person name="Grassa C.J."/>
            <person name="Murat F."/>
            <person name="Staton S.E."/>
            <person name="Cottret L."/>
            <person name="Lelandais-Briere C."/>
            <person name="Owens G.L."/>
            <person name="Carrere S."/>
            <person name="Mayjonade B."/>
            <person name="Legrand L."/>
            <person name="Gill N."/>
            <person name="Kane N.C."/>
            <person name="Bowers J.E."/>
            <person name="Hubner S."/>
            <person name="Bellec A."/>
            <person name="Berard A."/>
            <person name="Berges H."/>
            <person name="Blanchet N."/>
            <person name="Boniface M.C."/>
            <person name="Brunel D."/>
            <person name="Catrice O."/>
            <person name="Chaidir N."/>
            <person name="Claudel C."/>
            <person name="Donnadieu C."/>
            <person name="Faraut T."/>
            <person name="Fievet G."/>
            <person name="Helmstetter N."/>
            <person name="King M."/>
            <person name="Knapp S.J."/>
            <person name="Lai Z."/>
            <person name="Le Paslier M.C."/>
            <person name="Lippi Y."/>
            <person name="Lorenzon L."/>
            <person name="Mandel J.R."/>
            <person name="Marage G."/>
            <person name="Marchand G."/>
            <person name="Marquand E."/>
            <person name="Bret-Mestries E."/>
            <person name="Morien E."/>
            <person name="Nambeesan S."/>
            <person name="Nguyen T."/>
            <person name="Pegot-Espagnet P."/>
            <person name="Pouilly N."/>
            <person name="Raftis F."/>
            <person name="Sallet E."/>
            <person name="Schiex T."/>
            <person name="Thomas J."/>
            <person name="Vandecasteele C."/>
            <person name="Vares D."/>
            <person name="Vear F."/>
            <person name="Vautrin S."/>
            <person name="Crespi M."/>
            <person name="Mangin B."/>
            <person name="Burke J.M."/>
            <person name="Salse J."/>
            <person name="Munos S."/>
            <person name="Vincourt P."/>
            <person name="Rieseberg L.H."/>
            <person name="Langlade N.B."/>
        </authorList>
    </citation>
    <scope>NUCLEOTIDE SEQUENCE</scope>
    <source>
        <tissue evidence="9">Leaves</tissue>
    </source>
</reference>
<evidence type="ECO:0000256" key="1">
    <source>
        <dbReference type="ARBA" id="ARBA00002281"/>
    </source>
</evidence>
<dbReference type="EMBL" id="MNCJ02000323">
    <property type="protein sequence ID" value="KAF5793935.1"/>
    <property type="molecule type" value="Genomic_DNA"/>
</dbReference>
<keyword evidence="6" id="KW-0472">Membrane</keyword>
<keyword evidence="10" id="KW-1185">Reference proteome</keyword>
<comment type="caution">
    <text evidence="9">The sequence shown here is derived from an EMBL/GenBank/DDBJ whole genome shotgun (WGS) entry which is preliminary data.</text>
</comment>